<dbReference type="EMBL" id="BAAADV010000001">
    <property type="protein sequence ID" value="GAA0660380.1"/>
    <property type="molecule type" value="Genomic_DNA"/>
</dbReference>
<dbReference type="Proteomes" id="UP001500420">
    <property type="component" value="Unassembled WGS sequence"/>
</dbReference>
<proteinExistence type="predicted"/>
<evidence type="ECO:0000256" key="3">
    <source>
        <dbReference type="SAM" id="MobiDB-lite"/>
    </source>
</evidence>
<accession>A0AAV3T3K9</accession>
<feature type="domain" description="PDZ" evidence="4">
    <location>
        <begin position="241"/>
        <end position="347"/>
    </location>
</feature>
<dbReference type="PANTHER" id="PTHR43343">
    <property type="entry name" value="PEPTIDASE S12"/>
    <property type="match status" value="1"/>
</dbReference>
<dbReference type="GO" id="GO:0006508">
    <property type="term" value="P:proteolysis"/>
    <property type="evidence" value="ECO:0007669"/>
    <property type="project" value="UniProtKB-KW"/>
</dbReference>
<dbReference type="PROSITE" id="PS51318">
    <property type="entry name" value="TAT"/>
    <property type="match status" value="1"/>
</dbReference>
<dbReference type="GO" id="GO:0004252">
    <property type="term" value="F:serine-type endopeptidase activity"/>
    <property type="evidence" value="ECO:0007669"/>
    <property type="project" value="InterPro"/>
</dbReference>
<comment type="caution">
    <text evidence="5">The sequence shown here is derived from an EMBL/GenBank/DDBJ whole genome shotgun (WGS) entry which is preliminary data.</text>
</comment>
<dbReference type="InterPro" id="IPR001940">
    <property type="entry name" value="Peptidase_S1C"/>
</dbReference>
<dbReference type="PROSITE" id="PS51257">
    <property type="entry name" value="PROKAR_LIPOPROTEIN"/>
    <property type="match status" value="1"/>
</dbReference>
<dbReference type="InterPro" id="IPR001478">
    <property type="entry name" value="PDZ"/>
</dbReference>
<dbReference type="Gene3D" id="2.40.10.120">
    <property type="match status" value="1"/>
</dbReference>
<dbReference type="InterPro" id="IPR009003">
    <property type="entry name" value="Peptidase_S1_PA"/>
</dbReference>
<dbReference type="Pfam" id="PF13365">
    <property type="entry name" value="Trypsin_2"/>
    <property type="match status" value="1"/>
</dbReference>
<feature type="compositionally biased region" description="Basic and acidic residues" evidence="3">
    <location>
        <begin position="30"/>
        <end position="40"/>
    </location>
</feature>
<keyword evidence="1" id="KW-0645">Protease</keyword>
<dbReference type="InterPro" id="IPR006311">
    <property type="entry name" value="TAT_signal"/>
</dbReference>
<evidence type="ECO:0000313" key="5">
    <source>
        <dbReference type="EMBL" id="GAA0660380.1"/>
    </source>
</evidence>
<keyword evidence="2" id="KW-0378">Hydrolase</keyword>
<keyword evidence="6" id="KW-1185">Reference proteome</keyword>
<sequence length="358" mass="36571">MSERPIDRRRVLALGGAALTTALAGCGSRTEAEQPQHPEQADQASTESPYAAVYRDVADAVALIRAPGGQGSGFAYDEHHVVTNAHVVGTADAVDVQFRDGQWRSGEVVGVDPHSDLAAVALDDLPDGVEPLALAEEPAVVGREVVAIGSPYSLDGTVTTGIVSGVDRSIPAPTGFRIPDGIQTDAAVNPGNSGGPLVSLDGGVLAVINSGGGDNIAFGISAPLARRVVPELIESGNYRHPYLGVALTPVTPAVAAANDLDEARGILVVDVAPGGPAAERLRPATGSAAVDGARVRTDGDVLVEIDATEVVTTEDLGSYLALNAAPGDTVECRVLRDGTERTVEVELGVRPGRPSDAV</sequence>
<protein>
    <submittedName>
        <fullName evidence="5">Trypsin-like peptidase domain-containing protein</fullName>
    </submittedName>
</protein>
<evidence type="ECO:0000256" key="2">
    <source>
        <dbReference type="ARBA" id="ARBA00022801"/>
    </source>
</evidence>
<dbReference type="RefSeq" id="WP_343771790.1">
    <property type="nucleotide sequence ID" value="NZ_BAAADV010000001.1"/>
</dbReference>
<dbReference type="AlphaFoldDB" id="A0AAV3T3K9"/>
<reference evidence="5 6" key="1">
    <citation type="journal article" date="2019" name="Int. J. Syst. Evol. Microbiol.">
        <title>The Global Catalogue of Microorganisms (GCM) 10K type strain sequencing project: providing services to taxonomists for standard genome sequencing and annotation.</title>
        <authorList>
            <consortium name="The Broad Institute Genomics Platform"/>
            <consortium name="The Broad Institute Genome Sequencing Center for Infectious Disease"/>
            <person name="Wu L."/>
            <person name="Ma J."/>
        </authorList>
    </citation>
    <scope>NUCLEOTIDE SEQUENCE [LARGE SCALE GENOMIC DNA]</scope>
    <source>
        <strain evidence="5 6">JCM 16328</strain>
    </source>
</reference>
<organism evidence="5 6">
    <name type="scientific">Natronoarchaeum mannanilyticum</name>
    <dbReference type="NCBI Taxonomy" id="926360"/>
    <lineage>
        <taxon>Archaea</taxon>
        <taxon>Methanobacteriati</taxon>
        <taxon>Methanobacteriota</taxon>
        <taxon>Stenosarchaea group</taxon>
        <taxon>Halobacteria</taxon>
        <taxon>Halobacteriales</taxon>
        <taxon>Natronoarchaeaceae</taxon>
    </lineage>
</organism>
<dbReference type="SUPFAM" id="SSF50156">
    <property type="entry name" value="PDZ domain-like"/>
    <property type="match status" value="1"/>
</dbReference>
<feature type="region of interest" description="Disordered" evidence="3">
    <location>
        <begin position="25"/>
        <end position="48"/>
    </location>
</feature>
<name>A0AAV3T3K9_9EURY</name>
<dbReference type="PANTHER" id="PTHR43343:SF3">
    <property type="entry name" value="PROTEASE DO-LIKE 8, CHLOROPLASTIC"/>
    <property type="match status" value="1"/>
</dbReference>
<dbReference type="InterPro" id="IPR051201">
    <property type="entry name" value="Chloro_Bact_Ser_Proteases"/>
</dbReference>
<evidence type="ECO:0000259" key="4">
    <source>
        <dbReference type="Pfam" id="PF13180"/>
    </source>
</evidence>
<evidence type="ECO:0000313" key="6">
    <source>
        <dbReference type="Proteomes" id="UP001500420"/>
    </source>
</evidence>
<gene>
    <name evidence="5" type="ORF">GCM10009020_00420</name>
</gene>
<dbReference type="SUPFAM" id="SSF50494">
    <property type="entry name" value="Trypsin-like serine proteases"/>
    <property type="match status" value="1"/>
</dbReference>
<dbReference type="Gene3D" id="2.30.42.10">
    <property type="match status" value="1"/>
</dbReference>
<dbReference type="PRINTS" id="PR00834">
    <property type="entry name" value="PROTEASES2C"/>
</dbReference>
<dbReference type="InterPro" id="IPR036034">
    <property type="entry name" value="PDZ_sf"/>
</dbReference>
<dbReference type="Pfam" id="PF13180">
    <property type="entry name" value="PDZ_2"/>
    <property type="match status" value="1"/>
</dbReference>
<evidence type="ECO:0000256" key="1">
    <source>
        <dbReference type="ARBA" id="ARBA00022670"/>
    </source>
</evidence>